<comment type="caution">
    <text evidence="2">The sequence shown here is derived from an EMBL/GenBank/DDBJ whole genome shotgun (WGS) entry which is preliminary data.</text>
</comment>
<gene>
    <name evidence="2" type="ORF">GKJPGBOP_03987</name>
</gene>
<dbReference type="InterPro" id="IPR054335">
    <property type="entry name" value="DuOB_dom"/>
</dbReference>
<name>A0A401W4S5_STREY</name>
<dbReference type="AlphaFoldDB" id="A0A401W4S5"/>
<evidence type="ECO:0000259" key="1">
    <source>
        <dbReference type="Pfam" id="PF22557"/>
    </source>
</evidence>
<evidence type="ECO:0000313" key="2">
    <source>
        <dbReference type="EMBL" id="GCD44292.1"/>
    </source>
</evidence>
<feature type="domain" description="Dual OB-containing" evidence="1">
    <location>
        <begin position="6"/>
        <end position="219"/>
    </location>
</feature>
<dbReference type="Proteomes" id="UP000286746">
    <property type="component" value="Unassembled WGS sequence"/>
</dbReference>
<dbReference type="Pfam" id="PF22557">
    <property type="entry name" value="DuOB"/>
    <property type="match status" value="1"/>
</dbReference>
<organism evidence="2 3">
    <name type="scientific">Streptomyces paromomycinus</name>
    <name type="common">Streptomyces rimosus subsp. paromomycinus</name>
    <dbReference type="NCBI Taxonomy" id="92743"/>
    <lineage>
        <taxon>Bacteria</taxon>
        <taxon>Bacillati</taxon>
        <taxon>Actinomycetota</taxon>
        <taxon>Actinomycetes</taxon>
        <taxon>Kitasatosporales</taxon>
        <taxon>Streptomycetaceae</taxon>
        <taxon>Streptomyces</taxon>
    </lineage>
</organism>
<proteinExistence type="predicted"/>
<evidence type="ECO:0000313" key="3">
    <source>
        <dbReference type="Proteomes" id="UP000286746"/>
    </source>
</evidence>
<sequence length="231" mass="26370">MTQFQRLVCLANSRKGGGRCVAGVLVDSGQWVRPVSARKSHEISRQERQYEDGSDPRVLDIIDVPLLHHQPSSYQSENWLLDPRRDWKRAGRAEWSQLLAVEQHPDTLWINGHSTPGRFNDRIPIEQTETLPDSLKLIRVSRITLRTPTPRAGSDDAKRPLDAVFRHAGRLYIMRATDPEYEQQHLNNPQRIYELGESFVTVSLSEDFKGYAYKLAASIIERAKIEAGSQT</sequence>
<accession>A0A401W4S5</accession>
<keyword evidence="3" id="KW-1185">Reference proteome</keyword>
<protein>
    <recommendedName>
        <fullName evidence="1">Dual OB-containing domain-containing protein</fullName>
    </recommendedName>
</protein>
<reference evidence="2 3" key="1">
    <citation type="submission" date="2018-11" db="EMBL/GenBank/DDBJ databases">
        <title>Whole genome sequence of Streptomyces paromomycinus NBRC 15454(T).</title>
        <authorList>
            <person name="Komaki H."/>
            <person name="Tamura T."/>
        </authorList>
    </citation>
    <scope>NUCLEOTIDE SEQUENCE [LARGE SCALE GENOMIC DNA]</scope>
    <source>
        <strain evidence="2 3">NBRC 15454</strain>
    </source>
</reference>
<dbReference type="RefSeq" id="WP_371858943.1">
    <property type="nucleotide sequence ID" value="NZ_BHZD01000001.1"/>
</dbReference>
<dbReference type="EMBL" id="BHZD01000001">
    <property type="protein sequence ID" value="GCD44292.1"/>
    <property type="molecule type" value="Genomic_DNA"/>
</dbReference>